<comment type="caution">
    <text evidence="13">The sequence shown here is derived from an EMBL/GenBank/DDBJ whole genome shotgun (WGS) entry which is preliminary data.</text>
</comment>
<evidence type="ECO:0000256" key="1">
    <source>
        <dbReference type="ARBA" id="ARBA00000971"/>
    </source>
</evidence>
<dbReference type="PROSITE" id="PS50294">
    <property type="entry name" value="WD_REPEATS_REGION"/>
    <property type="match status" value="1"/>
</dbReference>
<evidence type="ECO:0000313" key="14">
    <source>
        <dbReference type="Proteomes" id="UP001365542"/>
    </source>
</evidence>
<keyword evidence="4 10" id="KW-0853">WD repeat</keyword>
<sequence length="631" mass="70799">MSNAKRSREELEEDVPSKRAAQDGGDEDEDSSSDDDVGPALPTADVIAKKRRKLRHEALYLSNMPTQTQYYRSLMHRENVTFVQWTPFTDFLVTTSTDGVIKFWKKQDVGIEFVKMFRPHAGDIVDVTVSADGRSFASCGVDKTVRIFDVITFDLIAMLTLQYTPTSICWVHKRGASLPILAVANELNQIHIFDGRGENPSPIHELNKLHRAPVNVIAFNNLFDCVISADTGGMIEYWTPHGDYDKPKDVFDLKSSTNLFEFKKSKSAPTSLTISPTGTQFATFSLPDRQIRVFDFASGKLLRTYDESIETLNTMQQAGTAMHKVDDVDFGRRLAVEKEIEAPLWRNKINVIFDESGHYIIYGSVLGIKVVNTVTNRAMRLLGKDETTMGRPMNLAMYQGAPKKKKVLTLEMAASSNPLLQEAGQRDPILVCSTYGKPRFYMFNSDNEVNKSERDIYNEKPTTNVKGSTKTESKAKETGTAAILHTTYGDIHIRLYPEAAPKAVENFVTHAKNGYYNGLIFHRVIPKFMIQTGDPFGDGTGGESIWGREFEDEFSTLKHDKPYTVSMANAGPNTNGSQFFITVEKTSWLDNKHTIFGRAVQGLDVVTKISQTRTHKDKPVQDIQIINIEVV</sequence>
<dbReference type="AlphaFoldDB" id="A0AAV9X7P0"/>
<keyword evidence="6" id="KW-0697">Rotamase</keyword>
<evidence type="ECO:0000256" key="6">
    <source>
        <dbReference type="ARBA" id="ARBA00023110"/>
    </source>
</evidence>
<evidence type="ECO:0000256" key="7">
    <source>
        <dbReference type="ARBA" id="ARBA00023235"/>
    </source>
</evidence>
<accession>A0AAV9X7P0</accession>
<evidence type="ECO:0000259" key="12">
    <source>
        <dbReference type="PROSITE" id="PS50072"/>
    </source>
</evidence>
<name>A0AAV9X7P0_9PEZI</name>
<dbReference type="InterPro" id="IPR002130">
    <property type="entry name" value="Cyclophilin-type_PPIase_dom"/>
</dbReference>
<evidence type="ECO:0000313" key="13">
    <source>
        <dbReference type="EMBL" id="KAK6538103.1"/>
    </source>
</evidence>
<evidence type="ECO:0000256" key="9">
    <source>
        <dbReference type="ARBA" id="ARBA00040798"/>
    </source>
</evidence>
<evidence type="ECO:0000256" key="10">
    <source>
        <dbReference type="PROSITE-ProRule" id="PRU00221"/>
    </source>
</evidence>
<protein>
    <recommendedName>
        <fullName evidence="9">Peptidyl-prolyl cis-trans isomerase-like 1</fullName>
        <ecNumber evidence="3">5.2.1.8</ecNumber>
    </recommendedName>
    <alternativeName>
        <fullName evidence="8">Rotamase</fullName>
    </alternativeName>
</protein>
<dbReference type="FunFam" id="2.130.10.10:FF:000450">
    <property type="entry name" value="Peptidylprolyl isomerase domain and WD-repeat protein 1"/>
    <property type="match status" value="1"/>
</dbReference>
<dbReference type="Gene3D" id="2.40.100.10">
    <property type="entry name" value="Cyclophilin-like"/>
    <property type="match status" value="1"/>
</dbReference>
<reference evidence="13 14" key="1">
    <citation type="submission" date="2019-10" db="EMBL/GenBank/DDBJ databases">
        <authorList>
            <person name="Palmer J.M."/>
        </authorList>
    </citation>
    <scope>NUCLEOTIDE SEQUENCE [LARGE SCALE GENOMIC DNA]</scope>
    <source>
        <strain evidence="13 14">TWF694</strain>
    </source>
</reference>
<gene>
    <name evidence="13" type="primary">PPWD1</name>
    <name evidence="13" type="ORF">TWF694_010986</name>
</gene>
<dbReference type="InterPro" id="IPR001680">
    <property type="entry name" value="WD40_rpt"/>
</dbReference>
<dbReference type="GO" id="GO:0005634">
    <property type="term" value="C:nucleus"/>
    <property type="evidence" value="ECO:0007669"/>
    <property type="project" value="UniProtKB-ARBA"/>
</dbReference>
<dbReference type="Pfam" id="PF00400">
    <property type="entry name" value="WD40"/>
    <property type="match status" value="2"/>
</dbReference>
<keyword evidence="7 13" id="KW-0413">Isomerase</keyword>
<feature type="domain" description="PPIase cyclophilin-type" evidence="12">
    <location>
        <begin position="485"/>
        <end position="630"/>
    </location>
</feature>
<dbReference type="PANTHER" id="PTHR45625:SF4">
    <property type="entry name" value="PEPTIDYLPROLYL ISOMERASE DOMAIN AND WD REPEAT-CONTAINING PROTEIN 1"/>
    <property type="match status" value="1"/>
</dbReference>
<dbReference type="SUPFAM" id="SSF50978">
    <property type="entry name" value="WD40 repeat-like"/>
    <property type="match status" value="1"/>
</dbReference>
<evidence type="ECO:0000256" key="3">
    <source>
        <dbReference type="ARBA" id="ARBA00013194"/>
    </source>
</evidence>
<dbReference type="InterPro" id="IPR044666">
    <property type="entry name" value="Cyclophilin_A-like"/>
</dbReference>
<dbReference type="InterPro" id="IPR036322">
    <property type="entry name" value="WD40_repeat_dom_sf"/>
</dbReference>
<dbReference type="Pfam" id="PF00160">
    <property type="entry name" value="Pro_isomerase"/>
    <property type="match status" value="1"/>
</dbReference>
<dbReference type="InterPro" id="IPR029000">
    <property type="entry name" value="Cyclophilin-like_dom_sf"/>
</dbReference>
<organism evidence="13 14">
    <name type="scientific">Orbilia ellipsospora</name>
    <dbReference type="NCBI Taxonomy" id="2528407"/>
    <lineage>
        <taxon>Eukaryota</taxon>
        <taxon>Fungi</taxon>
        <taxon>Dikarya</taxon>
        <taxon>Ascomycota</taxon>
        <taxon>Pezizomycotina</taxon>
        <taxon>Orbiliomycetes</taxon>
        <taxon>Orbiliales</taxon>
        <taxon>Orbiliaceae</taxon>
        <taxon>Orbilia</taxon>
    </lineage>
</organism>
<dbReference type="PROSITE" id="PS50082">
    <property type="entry name" value="WD_REPEATS_2"/>
    <property type="match status" value="2"/>
</dbReference>
<dbReference type="GO" id="GO:0003755">
    <property type="term" value="F:peptidyl-prolyl cis-trans isomerase activity"/>
    <property type="evidence" value="ECO:0007669"/>
    <property type="project" value="UniProtKB-KW"/>
</dbReference>
<dbReference type="EC" id="5.2.1.8" evidence="3"/>
<feature type="region of interest" description="Disordered" evidence="11">
    <location>
        <begin position="1"/>
        <end position="42"/>
    </location>
</feature>
<evidence type="ECO:0000256" key="11">
    <source>
        <dbReference type="SAM" id="MobiDB-lite"/>
    </source>
</evidence>
<dbReference type="SMART" id="SM00320">
    <property type="entry name" value="WD40"/>
    <property type="match status" value="4"/>
</dbReference>
<dbReference type="FunFam" id="2.40.100.10:FF:000003">
    <property type="entry name" value="Peptidylprolyl isomerase domain and WD repeat-containing 1"/>
    <property type="match status" value="1"/>
</dbReference>
<dbReference type="Proteomes" id="UP001365542">
    <property type="component" value="Unassembled WGS sequence"/>
</dbReference>
<comment type="catalytic activity">
    <reaction evidence="1">
        <text>[protein]-peptidylproline (omega=180) = [protein]-peptidylproline (omega=0)</text>
        <dbReference type="Rhea" id="RHEA:16237"/>
        <dbReference type="Rhea" id="RHEA-COMP:10747"/>
        <dbReference type="Rhea" id="RHEA-COMP:10748"/>
        <dbReference type="ChEBI" id="CHEBI:83833"/>
        <dbReference type="ChEBI" id="CHEBI:83834"/>
        <dbReference type="EC" id="5.2.1.8"/>
    </reaction>
</comment>
<proteinExistence type="inferred from homology"/>
<feature type="repeat" description="WD" evidence="10">
    <location>
        <begin position="117"/>
        <end position="158"/>
    </location>
</feature>
<feature type="repeat" description="WD" evidence="10">
    <location>
        <begin position="73"/>
        <end position="105"/>
    </location>
</feature>
<dbReference type="SUPFAM" id="SSF50891">
    <property type="entry name" value="Cyclophilin-like"/>
    <property type="match status" value="1"/>
</dbReference>
<keyword evidence="5" id="KW-0677">Repeat</keyword>
<evidence type="ECO:0000256" key="5">
    <source>
        <dbReference type="ARBA" id="ARBA00022737"/>
    </source>
</evidence>
<dbReference type="PROSITE" id="PS50072">
    <property type="entry name" value="CSA_PPIASE_2"/>
    <property type="match status" value="1"/>
</dbReference>
<dbReference type="PROSITE" id="PS00170">
    <property type="entry name" value="CSA_PPIASE_1"/>
    <property type="match status" value="1"/>
</dbReference>
<dbReference type="PRINTS" id="PR00153">
    <property type="entry name" value="CSAPPISMRASE"/>
</dbReference>
<feature type="compositionally biased region" description="Acidic residues" evidence="11">
    <location>
        <begin position="24"/>
        <end position="37"/>
    </location>
</feature>
<keyword evidence="14" id="KW-1185">Reference proteome</keyword>
<dbReference type="GO" id="GO:0006457">
    <property type="term" value="P:protein folding"/>
    <property type="evidence" value="ECO:0007669"/>
    <property type="project" value="InterPro"/>
</dbReference>
<evidence type="ECO:0000256" key="2">
    <source>
        <dbReference type="ARBA" id="ARBA00007365"/>
    </source>
</evidence>
<dbReference type="InterPro" id="IPR015943">
    <property type="entry name" value="WD40/YVTN_repeat-like_dom_sf"/>
</dbReference>
<evidence type="ECO:0000256" key="8">
    <source>
        <dbReference type="ARBA" id="ARBA00029569"/>
    </source>
</evidence>
<dbReference type="Gene3D" id="2.130.10.10">
    <property type="entry name" value="YVTN repeat-like/Quinoprotein amine dehydrogenase"/>
    <property type="match status" value="2"/>
</dbReference>
<dbReference type="PANTHER" id="PTHR45625">
    <property type="entry name" value="PEPTIDYL-PROLYL CIS-TRANS ISOMERASE-RELATED"/>
    <property type="match status" value="1"/>
</dbReference>
<evidence type="ECO:0000256" key="4">
    <source>
        <dbReference type="ARBA" id="ARBA00022574"/>
    </source>
</evidence>
<dbReference type="InterPro" id="IPR020892">
    <property type="entry name" value="Cyclophilin-type_PPIase_CS"/>
</dbReference>
<dbReference type="CDD" id="cd01927">
    <property type="entry name" value="cyclophilin_WD40"/>
    <property type="match status" value="1"/>
</dbReference>
<comment type="similarity">
    <text evidence="2">Belongs to the cyclophilin-type PPIase family.</text>
</comment>
<dbReference type="EMBL" id="JAVHJO010000008">
    <property type="protein sequence ID" value="KAK6538103.1"/>
    <property type="molecule type" value="Genomic_DNA"/>
</dbReference>